<name>A0A2N5W8T4_9BASI</name>
<comment type="caution">
    <text evidence="1">The sequence shown here is derived from an EMBL/GenBank/DDBJ whole genome shotgun (WGS) entry which is preliminary data.</text>
</comment>
<keyword evidence="2" id="KW-1185">Reference proteome</keyword>
<accession>A0A2N5W8T4</accession>
<dbReference type="AlphaFoldDB" id="A0A2N5W8T4"/>
<proteinExistence type="predicted"/>
<gene>
    <name evidence="1" type="ORF">PCANC_00190</name>
</gene>
<organism evidence="1 2">
    <name type="scientific">Puccinia coronata f. sp. avenae</name>
    <dbReference type="NCBI Taxonomy" id="200324"/>
    <lineage>
        <taxon>Eukaryota</taxon>
        <taxon>Fungi</taxon>
        <taxon>Dikarya</taxon>
        <taxon>Basidiomycota</taxon>
        <taxon>Pucciniomycotina</taxon>
        <taxon>Pucciniomycetes</taxon>
        <taxon>Pucciniales</taxon>
        <taxon>Pucciniaceae</taxon>
        <taxon>Puccinia</taxon>
    </lineage>
</organism>
<evidence type="ECO:0000313" key="2">
    <source>
        <dbReference type="Proteomes" id="UP000235388"/>
    </source>
</evidence>
<dbReference type="Proteomes" id="UP000235388">
    <property type="component" value="Unassembled WGS sequence"/>
</dbReference>
<reference evidence="1 2" key="1">
    <citation type="submission" date="2017-11" db="EMBL/GenBank/DDBJ databases">
        <title>De novo assembly and phasing of dikaryotic genomes from two isolates of Puccinia coronata f. sp. avenae, the causal agent of oat crown rust.</title>
        <authorList>
            <person name="Miller M.E."/>
            <person name="Zhang Y."/>
            <person name="Omidvar V."/>
            <person name="Sperschneider J."/>
            <person name="Schwessinger B."/>
            <person name="Raley C."/>
            <person name="Palmer J.M."/>
            <person name="Garnica D."/>
            <person name="Upadhyaya N."/>
            <person name="Rathjen J."/>
            <person name="Taylor J.M."/>
            <person name="Park R.F."/>
            <person name="Dodds P.N."/>
            <person name="Hirsch C.D."/>
            <person name="Kianian S.F."/>
            <person name="Figueroa M."/>
        </authorList>
    </citation>
    <scope>NUCLEOTIDE SEQUENCE [LARGE SCALE GENOMIC DNA]</scope>
    <source>
        <strain evidence="1">12NC29</strain>
    </source>
</reference>
<dbReference type="EMBL" id="PGCJ01000002">
    <property type="protein sequence ID" value="PLW58642.1"/>
    <property type="molecule type" value="Genomic_DNA"/>
</dbReference>
<evidence type="ECO:0000313" key="1">
    <source>
        <dbReference type="EMBL" id="PLW58642.1"/>
    </source>
</evidence>
<sequence>MVQQPSTLGPFCSLTKTSSNNRSQYRRSGSKCQLYYQLCTIQTNVCDSPSHQNHLKIQFFHPVHIFILLTLSVAANARRHGTSSVYNPPMVQIW</sequence>
<protein>
    <submittedName>
        <fullName evidence="1">Uncharacterized protein</fullName>
    </submittedName>
</protein>